<sequence>MSTGRLASFVRLAMLIFLVGVASSAAGAQEASLQERWRAAIAGTSFAEPVRVASEQRSYSVSGSVHARLPQPFPALDEELTSAGAWCEILFLHLNVKACRADDEGGNATLRVHVGRKHYQSLQEAERLDLQFHVGARQPGYLAVVLEGDRGPYDTRAFRLRLRAIPDGEEASLIELRYSLVYGTPARVALWAYFTFAGRDRVGFTVEGHDARGEPRYVGGMRGMIERNVMRFYLALRVHLAGREQRLETRLRRWFAATERYPRQLRELDEASYLEQKRRAHRRHQALRGE</sequence>
<name>A0A291P4A0_9GAMM</name>
<accession>A0A291P4A0</accession>
<dbReference type="OrthoDB" id="5392962at2"/>
<gene>
    <name evidence="2" type="ORF">BEI_0695</name>
</gene>
<dbReference type="RefSeq" id="WP_097788201.1">
    <property type="nucleotide sequence ID" value="NZ_BAAADT010000003.1"/>
</dbReference>
<evidence type="ECO:0000256" key="1">
    <source>
        <dbReference type="SAM" id="SignalP"/>
    </source>
</evidence>
<organism evidence="2 3">
    <name type="scientific">Halomonas beimenensis</name>
    <dbReference type="NCBI Taxonomy" id="475662"/>
    <lineage>
        <taxon>Bacteria</taxon>
        <taxon>Pseudomonadati</taxon>
        <taxon>Pseudomonadota</taxon>
        <taxon>Gammaproteobacteria</taxon>
        <taxon>Oceanospirillales</taxon>
        <taxon>Halomonadaceae</taxon>
        <taxon>Halomonas</taxon>
    </lineage>
</organism>
<feature type="chain" id="PRO_5017995696" evidence="1">
    <location>
        <begin position="29"/>
        <end position="290"/>
    </location>
</feature>
<dbReference type="AlphaFoldDB" id="A0A291P4A0"/>
<proteinExistence type="predicted"/>
<evidence type="ECO:0000313" key="2">
    <source>
        <dbReference type="EMBL" id="ATJ81682.1"/>
    </source>
</evidence>
<keyword evidence="3" id="KW-1185">Reference proteome</keyword>
<feature type="signal peptide" evidence="1">
    <location>
        <begin position="1"/>
        <end position="28"/>
    </location>
</feature>
<dbReference type="KEGG" id="hbe:BEI_0695"/>
<reference evidence="2 3" key="1">
    <citation type="journal article" date="2017" name="Sci. Rep.">
        <title>Revealing the Saline Adaptation Strategies of the Halophilic Bacterium Halomonas beimenensis through High-throughput Omics and Transposon Mutagenesis Approaches.</title>
        <authorList>
            <person name="Chen Y.H."/>
            <person name="Lin S.S."/>
            <person name="Shyu Y.T."/>
        </authorList>
    </citation>
    <scope>NUCLEOTIDE SEQUENCE [LARGE SCALE GENOMIC DNA]</scope>
    <source>
        <strain evidence="2 3">NTU-111</strain>
    </source>
</reference>
<keyword evidence="1" id="KW-0732">Signal</keyword>
<dbReference type="EMBL" id="CP021435">
    <property type="protein sequence ID" value="ATJ81682.1"/>
    <property type="molecule type" value="Genomic_DNA"/>
</dbReference>
<protein>
    <submittedName>
        <fullName evidence="2">Uncharacterized protein</fullName>
    </submittedName>
</protein>
<evidence type="ECO:0000313" key="3">
    <source>
        <dbReference type="Proteomes" id="UP000219993"/>
    </source>
</evidence>
<dbReference type="Proteomes" id="UP000219993">
    <property type="component" value="Chromosome"/>
</dbReference>